<dbReference type="Proteomes" id="UP001204953">
    <property type="component" value="Unassembled WGS sequence"/>
</dbReference>
<dbReference type="AlphaFoldDB" id="A0AAE3GSF3"/>
<reference evidence="1" key="1">
    <citation type="submission" date="2022-06" db="EMBL/GenBank/DDBJ databases">
        <title>New cyanobacteria of genus Symplocastrum in benthos of Lake Baikal.</title>
        <authorList>
            <person name="Sorokovikova E."/>
            <person name="Tikhonova I."/>
            <person name="Krasnopeev A."/>
            <person name="Evseev P."/>
            <person name="Gladkikh A."/>
            <person name="Belykh O."/>
        </authorList>
    </citation>
    <scope>NUCLEOTIDE SEQUENCE</scope>
    <source>
        <strain evidence="1">BBK-W-15</strain>
    </source>
</reference>
<dbReference type="PANTHER" id="PTHR34133:SF8">
    <property type="entry name" value="OS07G0633000 PROTEIN"/>
    <property type="match status" value="1"/>
</dbReference>
<dbReference type="PANTHER" id="PTHR34133">
    <property type="entry name" value="OS07G0633000 PROTEIN"/>
    <property type="match status" value="1"/>
</dbReference>
<sequence>MYSHFFASQSVELTVPEQPIPIQHYLRQPQRLVYAIADRDRIEQLDRDRFALKMRPINFLTLSFQPIVELRVWADANGAVNLTSVGCTIPGLDYINQRFALNLKGKLYPTYHNGVTRLVGRANLKVSVDVPFPLSLTPSPIIETTGNGLLKSILVRIKQKLMHQLLLDYSQWASRDSQNMSIASITSATTITL</sequence>
<gene>
    <name evidence="1" type="ORF">NJ959_14595</name>
</gene>
<dbReference type="InterPro" id="IPR023393">
    <property type="entry name" value="START-like_dom_sf"/>
</dbReference>
<evidence type="ECO:0000313" key="1">
    <source>
        <dbReference type="EMBL" id="MCP2729679.1"/>
    </source>
</evidence>
<evidence type="ECO:0000313" key="2">
    <source>
        <dbReference type="Proteomes" id="UP001204953"/>
    </source>
</evidence>
<dbReference type="RefSeq" id="WP_254012460.1">
    <property type="nucleotide sequence ID" value="NZ_JAMZMM010000134.1"/>
</dbReference>
<comment type="caution">
    <text evidence="1">The sequence shown here is derived from an EMBL/GenBank/DDBJ whole genome shotgun (WGS) entry which is preliminary data.</text>
</comment>
<dbReference type="InterPro" id="IPR018971">
    <property type="entry name" value="DUF1997"/>
</dbReference>
<dbReference type="Gene3D" id="3.30.530.20">
    <property type="match status" value="1"/>
</dbReference>
<dbReference type="EMBL" id="JAMZMM010000134">
    <property type="protein sequence ID" value="MCP2729679.1"/>
    <property type="molecule type" value="Genomic_DNA"/>
</dbReference>
<keyword evidence="2" id="KW-1185">Reference proteome</keyword>
<organism evidence="1 2">
    <name type="scientific">Limnofasciculus baicalensis BBK-W-15</name>
    <dbReference type="NCBI Taxonomy" id="2699891"/>
    <lineage>
        <taxon>Bacteria</taxon>
        <taxon>Bacillati</taxon>
        <taxon>Cyanobacteriota</taxon>
        <taxon>Cyanophyceae</taxon>
        <taxon>Coleofasciculales</taxon>
        <taxon>Coleofasciculaceae</taxon>
        <taxon>Limnofasciculus</taxon>
        <taxon>Limnofasciculus baicalensis</taxon>
    </lineage>
</organism>
<proteinExistence type="predicted"/>
<protein>
    <submittedName>
        <fullName evidence="1">DUF1997 domain-containing protein</fullName>
    </submittedName>
</protein>
<name>A0AAE3GSF3_9CYAN</name>
<dbReference type="Pfam" id="PF09366">
    <property type="entry name" value="DUF1997"/>
    <property type="match status" value="1"/>
</dbReference>
<accession>A0AAE3GSF3</accession>